<keyword evidence="2" id="KW-1133">Transmembrane helix</keyword>
<dbReference type="EMBL" id="FWZX01000011">
    <property type="protein sequence ID" value="SMF33073.1"/>
    <property type="molecule type" value="Genomic_DNA"/>
</dbReference>
<accession>A0A1Y6C2E2</accession>
<keyword evidence="2" id="KW-0812">Transmembrane</keyword>
<keyword evidence="2" id="KW-0472">Membrane</keyword>
<evidence type="ECO:0000313" key="3">
    <source>
        <dbReference type="EMBL" id="SMF33073.1"/>
    </source>
</evidence>
<organism evidence="3 4">
    <name type="scientific">Tistlia consotensis USBA 355</name>
    <dbReference type="NCBI Taxonomy" id="560819"/>
    <lineage>
        <taxon>Bacteria</taxon>
        <taxon>Pseudomonadati</taxon>
        <taxon>Pseudomonadota</taxon>
        <taxon>Alphaproteobacteria</taxon>
        <taxon>Rhodospirillales</taxon>
        <taxon>Rhodovibrionaceae</taxon>
        <taxon>Tistlia</taxon>
    </lineage>
</organism>
<dbReference type="RefSeq" id="WP_143596244.1">
    <property type="nucleotide sequence ID" value="NZ_FWZX01000011.1"/>
</dbReference>
<evidence type="ECO:0000256" key="1">
    <source>
        <dbReference type="SAM" id="MobiDB-lite"/>
    </source>
</evidence>
<feature type="transmembrane region" description="Helical" evidence="2">
    <location>
        <begin position="21"/>
        <end position="52"/>
    </location>
</feature>
<evidence type="ECO:0000256" key="2">
    <source>
        <dbReference type="SAM" id="Phobius"/>
    </source>
</evidence>
<proteinExistence type="predicted"/>
<dbReference type="Proteomes" id="UP000192917">
    <property type="component" value="Unassembled WGS sequence"/>
</dbReference>
<protein>
    <submittedName>
        <fullName evidence="3">Uncharacterized protein</fullName>
    </submittedName>
</protein>
<feature type="region of interest" description="Disordered" evidence="1">
    <location>
        <begin position="79"/>
        <end position="105"/>
    </location>
</feature>
<sequence length="105" mass="10640">MPAIVALVRRRRAGRSGRLGLGPLIAVLATFLLVALVVGSLAAGVVWGIAGLLHLPRAAIYAALGASGTIAVHLAARTAQRSRPTGGPLDGAPADPEPERPRLVA</sequence>
<feature type="transmembrane region" description="Helical" evidence="2">
    <location>
        <begin position="58"/>
        <end position="76"/>
    </location>
</feature>
<keyword evidence="4" id="KW-1185">Reference proteome</keyword>
<name>A0A1Y6C2E2_9PROT</name>
<reference evidence="3 4" key="1">
    <citation type="submission" date="2017-04" db="EMBL/GenBank/DDBJ databases">
        <authorList>
            <person name="Afonso C.L."/>
            <person name="Miller P.J."/>
            <person name="Scott M.A."/>
            <person name="Spackman E."/>
            <person name="Goraichik I."/>
            <person name="Dimitrov K.M."/>
            <person name="Suarez D.L."/>
            <person name="Swayne D.E."/>
        </authorList>
    </citation>
    <scope>NUCLEOTIDE SEQUENCE [LARGE SCALE GENOMIC DNA]</scope>
    <source>
        <strain evidence="3 4">USBA 355</strain>
    </source>
</reference>
<evidence type="ECO:0000313" key="4">
    <source>
        <dbReference type="Proteomes" id="UP000192917"/>
    </source>
</evidence>
<gene>
    <name evidence="3" type="ORF">SAMN05428998_11193</name>
</gene>
<dbReference type="AlphaFoldDB" id="A0A1Y6C2E2"/>